<dbReference type="SUPFAM" id="SSF53474">
    <property type="entry name" value="alpha/beta-Hydrolases"/>
    <property type="match status" value="1"/>
</dbReference>
<dbReference type="PANTHER" id="PTHR48081">
    <property type="entry name" value="AB HYDROLASE SUPERFAMILY PROTEIN C4A8.06C"/>
    <property type="match status" value="1"/>
</dbReference>
<dbReference type="InterPro" id="IPR019436">
    <property type="entry name" value="Say1-like"/>
</dbReference>
<dbReference type="VEuPathDB" id="FungiDB:CJJ09_002170"/>
<gene>
    <name evidence="2" type="ORF">QG37_02606</name>
</gene>
<comment type="caution">
    <text evidence="2">The sequence shown here is derived from an EMBL/GenBank/DDBJ whole genome shotgun (WGS) entry which is preliminary data.</text>
</comment>
<dbReference type="InterPro" id="IPR050300">
    <property type="entry name" value="GDXG_lipolytic_enzyme"/>
</dbReference>
<dbReference type="GO" id="GO:0016787">
    <property type="term" value="F:hydrolase activity"/>
    <property type="evidence" value="ECO:0007669"/>
    <property type="project" value="UniProtKB-KW"/>
</dbReference>
<dbReference type="Proteomes" id="UP000037122">
    <property type="component" value="Unassembled WGS sequence"/>
</dbReference>
<protein>
    <submittedName>
        <fullName evidence="2">Esterase lipase</fullName>
    </submittedName>
</protein>
<dbReference type="VEuPathDB" id="FungiDB:QG37_02606"/>
<dbReference type="EMBL" id="LGST01000018">
    <property type="protein sequence ID" value="KNE00573.1"/>
    <property type="molecule type" value="Genomic_DNA"/>
</dbReference>
<dbReference type="VEuPathDB" id="FungiDB:CJI96_0000923"/>
<name>A0A0L0P2H0_CANAR</name>
<organism evidence="2 3">
    <name type="scientific">Candidozyma auris</name>
    <name type="common">Yeast</name>
    <name type="synonym">Candida auris</name>
    <dbReference type="NCBI Taxonomy" id="498019"/>
    <lineage>
        <taxon>Eukaryota</taxon>
        <taxon>Fungi</taxon>
        <taxon>Dikarya</taxon>
        <taxon>Ascomycota</taxon>
        <taxon>Saccharomycotina</taxon>
        <taxon>Pichiomycetes</taxon>
        <taxon>Metschnikowiaceae</taxon>
        <taxon>Candidozyma</taxon>
    </lineage>
</organism>
<proteinExistence type="predicted"/>
<dbReference type="Pfam" id="PF10340">
    <property type="entry name" value="Say1_Mug180"/>
    <property type="match status" value="1"/>
</dbReference>
<dbReference type="InterPro" id="IPR029058">
    <property type="entry name" value="AB_hydrolase_fold"/>
</dbReference>
<dbReference type="PANTHER" id="PTHR48081:SF31">
    <property type="entry name" value="STERYL ACETYL HYDROLASE MUG81-RELATED"/>
    <property type="match status" value="1"/>
</dbReference>
<dbReference type="VEuPathDB" id="FungiDB:CJJ07_001169"/>
<dbReference type="VEuPathDB" id="FungiDB:CJI97_000197"/>
<dbReference type="Gene3D" id="3.40.50.1820">
    <property type="entry name" value="alpha/beta hydrolase"/>
    <property type="match status" value="1"/>
</dbReference>
<keyword evidence="1" id="KW-0378">Hydrolase</keyword>
<evidence type="ECO:0000256" key="1">
    <source>
        <dbReference type="ARBA" id="ARBA00022801"/>
    </source>
</evidence>
<dbReference type="VEuPathDB" id="FungiDB:B9J08_000195"/>
<accession>A0A0L0P2H0</accession>
<sequence length="370" mass="41699">MAPSLSLIFGLVTLPLKLLYLTLQFYTVGTVFTNATAKKSLVKTLHNGLCQHMGCALRVQDLQLAYVPVSKLLLSMSKSLGRLPGFNEKYTDKEDFICESRWLTKNIDSKESPIVLYFHGGCFAIQMLDNQAQGMANLYEAYKLRYGVDLSILVADYSLTPLGYTYPTQYNEAVSLYEKLVADGYTKIVIMGDSAGGNLVLNILNYLHKRSKHQDVVWPVASIAISPYLNLSKQEFSGSFKRFDKVDFFNYAMTSYLGNVYIGGDEFLHASPVVNIELNSDKVDWKNIAPIKEGNLLVQFGDHEVLTDEILRWCEQAELTKNHPENIAIDIDGVHIGFFITESVAYGDIESWLNQYCANSILTFLKRKLE</sequence>
<dbReference type="AlphaFoldDB" id="A0A0L0P2H0"/>
<reference evidence="3" key="1">
    <citation type="journal article" date="2015" name="BMC Genomics">
        <title>Draft genome of a commonly misdiagnosed multidrug resistant pathogen Candida auris.</title>
        <authorList>
            <person name="Chatterjee S."/>
            <person name="Alampalli S.V."/>
            <person name="Nageshan R.K."/>
            <person name="Chettiar S.T."/>
            <person name="Joshi S."/>
            <person name="Tatu U.S."/>
        </authorList>
    </citation>
    <scope>NUCLEOTIDE SEQUENCE [LARGE SCALE GENOMIC DNA]</scope>
    <source>
        <strain evidence="3">6684</strain>
    </source>
</reference>
<evidence type="ECO:0000313" key="2">
    <source>
        <dbReference type="EMBL" id="KNE00573.1"/>
    </source>
</evidence>
<evidence type="ECO:0000313" key="3">
    <source>
        <dbReference type="Proteomes" id="UP000037122"/>
    </source>
</evidence>